<sequence>MRLKDGTDEAGSSAQLPIGALAAFATVVFIGCLTETLPAGVLLGMSNELRVSESQAGQLVSVYAISTAVTSVPLTALTRQLPRRTLLLGLILGFAVVNGATAISPWYPLTLVARVLAGAVSGVMWSMIAGYAMRIVPAERAGRALAIAMVGTPIGFAIGVPAGTMLGDLIGWRYAFGAMAVITATLVGWVLWKVPPLPGQPAERRGNVRTVLATQGFPAVLLTTFTLVLGHNILYTYIGPVLAAGGQAELLGAALLVFGVASVLGIWIVGATIDRRLRPLVLTSTLAIAIAAALIGAVPGVLFIAIAVWGLAFGGAPTMFPAAAARVAGLDADVAQSLTITVWNIAIAAGAYLGGAALDLAADAAPLPWLTASLAIAALVIASAARRGFRN</sequence>
<dbReference type="Proteomes" id="UP001165136">
    <property type="component" value="Unassembled WGS sequence"/>
</dbReference>
<keyword evidence="9" id="KW-1185">Reference proteome</keyword>
<keyword evidence="3 6" id="KW-0812">Transmembrane</keyword>
<dbReference type="AlphaFoldDB" id="A0A9W6R0H2"/>
<dbReference type="SUPFAM" id="SSF103473">
    <property type="entry name" value="MFS general substrate transporter"/>
    <property type="match status" value="1"/>
</dbReference>
<evidence type="ECO:0000313" key="8">
    <source>
        <dbReference type="EMBL" id="GLY65290.1"/>
    </source>
</evidence>
<dbReference type="InterPro" id="IPR050189">
    <property type="entry name" value="MFS_Efflux_Transporters"/>
</dbReference>
<feature type="transmembrane region" description="Helical" evidence="6">
    <location>
        <begin position="21"/>
        <end position="44"/>
    </location>
</feature>
<dbReference type="EMBL" id="BSTI01000004">
    <property type="protein sequence ID" value="GLY65290.1"/>
    <property type="molecule type" value="Genomic_DNA"/>
</dbReference>
<keyword evidence="5 6" id="KW-0472">Membrane</keyword>
<dbReference type="RefSeq" id="WP_285486546.1">
    <property type="nucleotide sequence ID" value="NZ_BSTI01000004.1"/>
</dbReference>
<dbReference type="Pfam" id="PF07690">
    <property type="entry name" value="MFS_1"/>
    <property type="match status" value="1"/>
</dbReference>
<organism evidence="8 9">
    <name type="scientific">Amycolatopsis taiwanensis</name>
    <dbReference type="NCBI Taxonomy" id="342230"/>
    <lineage>
        <taxon>Bacteria</taxon>
        <taxon>Bacillati</taxon>
        <taxon>Actinomycetota</taxon>
        <taxon>Actinomycetes</taxon>
        <taxon>Pseudonocardiales</taxon>
        <taxon>Pseudonocardiaceae</taxon>
        <taxon>Amycolatopsis</taxon>
    </lineage>
</organism>
<evidence type="ECO:0000313" key="9">
    <source>
        <dbReference type="Proteomes" id="UP001165136"/>
    </source>
</evidence>
<feature type="transmembrane region" description="Helical" evidence="6">
    <location>
        <begin position="212"/>
        <end position="238"/>
    </location>
</feature>
<dbReference type="GO" id="GO:0005886">
    <property type="term" value="C:plasma membrane"/>
    <property type="evidence" value="ECO:0007669"/>
    <property type="project" value="UniProtKB-SubCell"/>
</dbReference>
<feature type="transmembrane region" description="Helical" evidence="6">
    <location>
        <begin position="285"/>
        <end position="312"/>
    </location>
</feature>
<evidence type="ECO:0000256" key="6">
    <source>
        <dbReference type="SAM" id="Phobius"/>
    </source>
</evidence>
<feature type="transmembrane region" description="Helical" evidence="6">
    <location>
        <begin position="172"/>
        <end position="192"/>
    </location>
</feature>
<gene>
    <name evidence="8" type="ORF">Atai01_19090</name>
</gene>
<dbReference type="InterPro" id="IPR020846">
    <property type="entry name" value="MFS_dom"/>
</dbReference>
<dbReference type="CDD" id="cd17324">
    <property type="entry name" value="MFS_NepI_like"/>
    <property type="match status" value="1"/>
</dbReference>
<dbReference type="PROSITE" id="PS50850">
    <property type="entry name" value="MFS"/>
    <property type="match status" value="1"/>
</dbReference>
<comment type="caution">
    <text evidence="8">The sequence shown here is derived from an EMBL/GenBank/DDBJ whole genome shotgun (WGS) entry which is preliminary data.</text>
</comment>
<dbReference type="PROSITE" id="PS51257">
    <property type="entry name" value="PROKAR_LIPOPROTEIN"/>
    <property type="match status" value="1"/>
</dbReference>
<evidence type="ECO:0000256" key="2">
    <source>
        <dbReference type="ARBA" id="ARBA00022475"/>
    </source>
</evidence>
<feature type="transmembrane region" description="Helical" evidence="6">
    <location>
        <begin position="144"/>
        <end position="166"/>
    </location>
</feature>
<dbReference type="Gene3D" id="1.20.1250.20">
    <property type="entry name" value="MFS general substrate transporter like domains"/>
    <property type="match status" value="1"/>
</dbReference>
<evidence type="ECO:0000259" key="7">
    <source>
        <dbReference type="PROSITE" id="PS50850"/>
    </source>
</evidence>
<protein>
    <submittedName>
        <fullName evidence="8">MFS transporter</fullName>
    </submittedName>
</protein>
<dbReference type="GO" id="GO:0022857">
    <property type="term" value="F:transmembrane transporter activity"/>
    <property type="evidence" value="ECO:0007669"/>
    <property type="project" value="InterPro"/>
</dbReference>
<evidence type="ECO:0000256" key="1">
    <source>
        <dbReference type="ARBA" id="ARBA00004651"/>
    </source>
</evidence>
<keyword evidence="2" id="KW-1003">Cell membrane</keyword>
<feature type="transmembrane region" description="Helical" evidence="6">
    <location>
        <begin position="113"/>
        <end position="132"/>
    </location>
</feature>
<feature type="transmembrane region" description="Helical" evidence="6">
    <location>
        <begin position="86"/>
        <end position="107"/>
    </location>
</feature>
<evidence type="ECO:0000256" key="5">
    <source>
        <dbReference type="ARBA" id="ARBA00023136"/>
    </source>
</evidence>
<feature type="transmembrane region" description="Helical" evidence="6">
    <location>
        <begin position="250"/>
        <end position="273"/>
    </location>
</feature>
<dbReference type="PANTHER" id="PTHR43124:SF3">
    <property type="entry name" value="CHLORAMPHENICOL EFFLUX PUMP RV0191"/>
    <property type="match status" value="1"/>
</dbReference>
<keyword evidence="4 6" id="KW-1133">Transmembrane helix</keyword>
<accession>A0A9W6R0H2</accession>
<comment type="subcellular location">
    <subcellularLocation>
        <location evidence="1">Cell membrane</location>
        <topology evidence="1">Multi-pass membrane protein</topology>
    </subcellularLocation>
</comment>
<dbReference type="InterPro" id="IPR036259">
    <property type="entry name" value="MFS_trans_sf"/>
</dbReference>
<evidence type="ECO:0000256" key="4">
    <source>
        <dbReference type="ARBA" id="ARBA00022989"/>
    </source>
</evidence>
<feature type="transmembrane region" description="Helical" evidence="6">
    <location>
        <begin position="56"/>
        <end position="74"/>
    </location>
</feature>
<proteinExistence type="predicted"/>
<name>A0A9W6R0H2_9PSEU</name>
<reference evidence="8" key="1">
    <citation type="submission" date="2023-03" db="EMBL/GenBank/DDBJ databases">
        <title>Amycolatopsis taiwanensis NBRC 103393.</title>
        <authorList>
            <person name="Ichikawa N."/>
            <person name="Sato H."/>
            <person name="Tonouchi N."/>
        </authorList>
    </citation>
    <scope>NUCLEOTIDE SEQUENCE</scope>
    <source>
        <strain evidence="8">NBRC 103393</strain>
    </source>
</reference>
<dbReference type="InterPro" id="IPR011701">
    <property type="entry name" value="MFS"/>
</dbReference>
<feature type="domain" description="Major facilitator superfamily (MFS) profile" evidence="7">
    <location>
        <begin position="20"/>
        <end position="390"/>
    </location>
</feature>
<dbReference type="PANTHER" id="PTHR43124">
    <property type="entry name" value="PURINE EFFLUX PUMP PBUE"/>
    <property type="match status" value="1"/>
</dbReference>
<feature type="transmembrane region" description="Helical" evidence="6">
    <location>
        <begin position="367"/>
        <end position="385"/>
    </location>
</feature>
<evidence type="ECO:0000256" key="3">
    <source>
        <dbReference type="ARBA" id="ARBA00022692"/>
    </source>
</evidence>